<feature type="chain" id="PRO_5037619180" description="DM13 domain-containing protein" evidence="1">
    <location>
        <begin position="18"/>
        <end position="137"/>
    </location>
</feature>
<keyword evidence="1" id="KW-0732">Signal</keyword>
<evidence type="ECO:0000259" key="2">
    <source>
        <dbReference type="PROSITE" id="PS51549"/>
    </source>
</evidence>
<dbReference type="AlphaFoldDB" id="A0A918PVJ1"/>
<sequence length="137" mass="15397">MKIIVLFLILLSAQFMNQTQTSSKLTWEARTYKVFGTCSFEMTDNGLQLNFHEDFTTSNGPDLKLVLSKVPLHKIANRDDVTQDGLVIARLRSNKGAQSYALPDSINMGQYKSLLIHCEAYSVVWGGVSLPDHLMEE</sequence>
<name>A0A918PVJ1_9BACT</name>
<feature type="domain" description="DM13" evidence="2">
    <location>
        <begin position="23"/>
        <end position="131"/>
    </location>
</feature>
<dbReference type="EMBL" id="BMWX01000002">
    <property type="protein sequence ID" value="GGZ22382.1"/>
    <property type="molecule type" value="Genomic_DNA"/>
</dbReference>
<protein>
    <recommendedName>
        <fullName evidence="2">DM13 domain-containing protein</fullName>
    </recommendedName>
</protein>
<evidence type="ECO:0000313" key="3">
    <source>
        <dbReference type="EMBL" id="GGZ22382.1"/>
    </source>
</evidence>
<reference evidence="3" key="2">
    <citation type="submission" date="2020-09" db="EMBL/GenBank/DDBJ databases">
        <authorList>
            <person name="Sun Q."/>
            <person name="Kim S."/>
        </authorList>
    </citation>
    <scope>NUCLEOTIDE SEQUENCE</scope>
    <source>
        <strain evidence="3">KCTC 12368</strain>
    </source>
</reference>
<accession>A0A918PVJ1</accession>
<dbReference type="RefSeq" id="WP_018472044.1">
    <property type="nucleotide sequence ID" value="NZ_BMWX01000002.1"/>
</dbReference>
<dbReference type="InterPro" id="IPR019545">
    <property type="entry name" value="DM13_domain"/>
</dbReference>
<feature type="signal peptide" evidence="1">
    <location>
        <begin position="1"/>
        <end position="17"/>
    </location>
</feature>
<keyword evidence="4" id="KW-1185">Reference proteome</keyword>
<dbReference type="Pfam" id="PF10517">
    <property type="entry name" value="DM13"/>
    <property type="match status" value="1"/>
</dbReference>
<organism evidence="3 4">
    <name type="scientific">Echinicola pacifica</name>
    <dbReference type="NCBI Taxonomy" id="346377"/>
    <lineage>
        <taxon>Bacteria</taxon>
        <taxon>Pseudomonadati</taxon>
        <taxon>Bacteroidota</taxon>
        <taxon>Cytophagia</taxon>
        <taxon>Cytophagales</taxon>
        <taxon>Cyclobacteriaceae</taxon>
        <taxon>Echinicola</taxon>
    </lineage>
</organism>
<evidence type="ECO:0000313" key="4">
    <source>
        <dbReference type="Proteomes" id="UP000619457"/>
    </source>
</evidence>
<dbReference type="Proteomes" id="UP000619457">
    <property type="component" value="Unassembled WGS sequence"/>
</dbReference>
<dbReference type="PROSITE" id="PS51549">
    <property type="entry name" value="DM13"/>
    <property type="match status" value="1"/>
</dbReference>
<gene>
    <name evidence="3" type="ORF">GCM10007049_13990</name>
</gene>
<reference evidence="3" key="1">
    <citation type="journal article" date="2014" name="Int. J. Syst. Evol. Microbiol.">
        <title>Complete genome sequence of Corynebacterium casei LMG S-19264T (=DSM 44701T), isolated from a smear-ripened cheese.</title>
        <authorList>
            <consortium name="US DOE Joint Genome Institute (JGI-PGF)"/>
            <person name="Walter F."/>
            <person name="Albersmeier A."/>
            <person name="Kalinowski J."/>
            <person name="Ruckert C."/>
        </authorList>
    </citation>
    <scope>NUCLEOTIDE SEQUENCE</scope>
    <source>
        <strain evidence="3">KCTC 12368</strain>
    </source>
</reference>
<evidence type="ECO:0000256" key="1">
    <source>
        <dbReference type="SAM" id="SignalP"/>
    </source>
</evidence>
<comment type="caution">
    <text evidence="3">The sequence shown here is derived from an EMBL/GenBank/DDBJ whole genome shotgun (WGS) entry which is preliminary data.</text>
</comment>
<proteinExistence type="predicted"/>